<dbReference type="RefSeq" id="WP_179978262.1">
    <property type="nucleotide sequence ID" value="NZ_JAJJPB010000002.1"/>
</dbReference>
<keyword evidence="3" id="KW-0131">Cell cycle</keyword>
<name>A0ABS8N2J1_9CLOT</name>
<keyword evidence="2" id="KW-0472">Membrane</keyword>
<evidence type="ECO:0000313" key="3">
    <source>
        <dbReference type="EMBL" id="MCC9294010.1"/>
    </source>
</evidence>
<accession>A0ABS8N2J1</accession>
<gene>
    <name evidence="3" type="ORF">LN736_03890</name>
</gene>
<dbReference type="GO" id="GO:0051301">
    <property type="term" value="P:cell division"/>
    <property type="evidence" value="ECO:0007669"/>
    <property type="project" value="UniProtKB-KW"/>
</dbReference>
<reference evidence="3" key="1">
    <citation type="submission" date="2021-11" db="EMBL/GenBank/DDBJ databases">
        <authorList>
            <person name="Qingchun L."/>
            <person name="Dong Z."/>
            <person name="Zongwei Q."/>
            <person name="Jia Z."/>
            <person name="Duotao L."/>
        </authorList>
    </citation>
    <scope>NUCLEOTIDE SEQUENCE</scope>
    <source>
        <strain evidence="3">WLY-B-L2</strain>
    </source>
</reference>
<evidence type="ECO:0000313" key="4">
    <source>
        <dbReference type="Proteomes" id="UP001165422"/>
    </source>
</evidence>
<keyword evidence="4" id="KW-1185">Reference proteome</keyword>
<proteinExistence type="predicted"/>
<organism evidence="3 4">
    <name type="scientific">Clostridium aromativorans</name>
    <dbReference type="NCBI Taxonomy" id="2836848"/>
    <lineage>
        <taxon>Bacteria</taxon>
        <taxon>Bacillati</taxon>
        <taxon>Bacillota</taxon>
        <taxon>Clostridia</taxon>
        <taxon>Eubacteriales</taxon>
        <taxon>Clostridiaceae</taxon>
        <taxon>Clostridium</taxon>
    </lineage>
</organism>
<evidence type="ECO:0000256" key="1">
    <source>
        <dbReference type="SAM" id="Coils"/>
    </source>
</evidence>
<dbReference type="Proteomes" id="UP001165422">
    <property type="component" value="Unassembled WGS sequence"/>
</dbReference>
<evidence type="ECO:0000256" key="2">
    <source>
        <dbReference type="SAM" id="Phobius"/>
    </source>
</evidence>
<feature type="transmembrane region" description="Helical" evidence="2">
    <location>
        <begin position="45"/>
        <end position="64"/>
    </location>
</feature>
<sequence length="156" mass="18291">MNEENIINGNAALQPEYKPYRKHSNKIHKKKDVNRQAKVKKKLKVILNICVFFVVGLTLIYRYSIIYNMQTELNSVESNISDINRQNENLTVELVKYNNLKYIEENAMNKLKMVVPNKQNAVYINLDKPIIKAQKDVNGIETQKGMLNKLKQLIWR</sequence>
<keyword evidence="2" id="KW-1133">Transmembrane helix</keyword>
<keyword evidence="3" id="KW-0132">Cell division</keyword>
<dbReference type="EMBL" id="JAJJPB010000002">
    <property type="protein sequence ID" value="MCC9294010.1"/>
    <property type="molecule type" value="Genomic_DNA"/>
</dbReference>
<comment type="caution">
    <text evidence="3">The sequence shown here is derived from an EMBL/GenBank/DDBJ whole genome shotgun (WGS) entry which is preliminary data.</text>
</comment>
<keyword evidence="1" id="KW-0175">Coiled coil</keyword>
<protein>
    <submittedName>
        <fullName evidence="3">Cell division protein FtsL</fullName>
    </submittedName>
</protein>
<keyword evidence="2" id="KW-0812">Transmembrane</keyword>
<feature type="coiled-coil region" evidence="1">
    <location>
        <begin position="73"/>
        <end position="100"/>
    </location>
</feature>